<evidence type="ECO:0008006" key="3">
    <source>
        <dbReference type="Google" id="ProtNLM"/>
    </source>
</evidence>
<dbReference type="EMBL" id="CP021111">
    <property type="protein sequence ID" value="ARP93505.1"/>
    <property type="molecule type" value="Genomic_DNA"/>
</dbReference>
<evidence type="ECO:0000313" key="1">
    <source>
        <dbReference type="EMBL" id="ARP93505.1"/>
    </source>
</evidence>
<name>A0A1W6Z8E8_9BORD</name>
<dbReference type="KEGG" id="bgm:CAL15_03395"/>
<gene>
    <name evidence="1" type="ORF">CAL15_03395</name>
</gene>
<dbReference type="AlphaFoldDB" id="A0A1W6Z8E8"/>
<evidence type="ECO:0000313" key="2">
    <source>
        <dbReference type="Proteomes" id="UP000194161"/>
    </source>
</evidence>
<dbReference type="Proteomes" id="UP000194161">
    <property type="component" value="Chromosome"/>
</dbReference>
<proteinExistence type="predicted"/>
<protein>
    <recommendedName>
        <fullName evidence="3">LysR substrate-binding domain-containing protein</fullName>
    </recommendedName>
</protein>
<organism evidence="1 2">
    <name type="scientific">Bordetella genomosp. 13</name>
    <dbReference type="NCBI Taxonomy" id="463040"/>
    <lineage>
        <taxon>Bacteria</taxon>
        <taxon>Pseudomonadati</taxon>
        <taxon>Pseudomonadota</taxon>
        <taxon>Betaproteobacteria</taxon>
        <taxon>Burkholderiales</taxon>
        <taxon>Alcaligenaceae</taxon>
        <taxon>Bordetella</taxon>
    </lineage>
</organism>
<accession>A0A1W6Z8E8</accession>
<dbReference type="STRING" id="463040.CAL15_03395"/>
<keyword evidence="2" id="KW-1185">Reference proteome</keyword>
<sequence>MTISTAALFPMLCVPRTRLQSNSALSIFGLTSNAGKDWCPTFPGLHIFYASKRQCSPALSLIVEALKYRYQRGSLARDDAHR</sequence>
<reference evidence="1 2" key="1">
    <citation type="submission" date="2017-05" db="EMBL/GenBank/DDBJ databases">
        <title>Complete and WGS of Bordetella genogroups.</title>
        <authorList>
            <person name="Spilker T."/>
            <person name="LiPuma J."/>
        </authorList>
    </citation>
    <scope>NUCLEOTIDE SEQUENCE [LARGE SCALE GENOMIC DNA]</scope>
    <source>
        <strain evidence="1 2">AU7206</strain>
    </source>
</reference>